<dbReference type="InterPro" id="IPR015797">
    <property type="entry name" value="NUDIX_hydrolase-like_dom_sf"/>
</dbReference>
<dbReference type="Gene3D" id="3.90.79.10">
    <property type="entry name" value="Nucleoside Triphosphate Pyrophosphohydrolase"/>
    <property type="match status" value="1"/>
</dbReference>
<comment type="cofactor">
    <cofactor evidence="1">
        <name>Mn(2+)</name>
        <dbReference type="ChEBI" id="CHEBI:29035"/>
    </cofactor>
</comment>
<reference evidence="9 10" key="2">
    <citation type="submission" date="2023-11" db="EMBL/GenBank/DDBJ databases">
        <authorList>
            <person name="Lara A.C."/>
            <person name="Chronakova A."/>
        </authorList>
    </citation>
    <scope>NUCLEOTIDE SEQUENCE [LARGE SCALE GENOMIC DNA]</scope>
    <source>
        <strain evidence="9 10">BCCO 10_0061</strain>
    </source>
</reference>
<organism evidence="9 10">
    <name type="scientific">Lentzea sokolovensis</name>
    <dbReference type="NCBI Taxonomy" id="3095429"/>
    <lineage>
        <taxon>Bacteria</taxon>
        <taxon>Bacillati</taxon>
        <taxon>Actinomycetota</taxon>
        <taxon>Actinomycetes</taxon>
        <taxon>Pseudonocardiales</taxon>
        <taxon>Pseudonocardiaceae</taxon>
        <taxon>Lentzea</taxon>
    </lineage>
</organism>
<evidence type="ECO:0000256" key="3">
    <source>
        <dbReference type="ARBA" id="ARBA00022723"/>
    </source>
</evidence>
<keyword evidence="3" id="KW-0479">Metal-binding</keyword>
<evidence type="ECO:0000256" key="4">
    <source>
        <dbReference type="ARBA" id="ARBA00022801"/>
    </source>
</evidence>
<dbReference type="Proteomes" id="UP001285352">
    <property type="component" value="Unassembled WGS sequence"/>
</dbReference>
<protein>
    <submittedName>
        <fullName evidence="9">NUDIX domain-containing protein</fullName>
    </submittedName>
</protein>
<feature type="region of interest" description="Disordered" evidence="7">
    <location>
        <begin position="1"/>
        <end position="23"/>
    </location>
</feature>
<feature type="domain" description="Nudix hydrolase" evidence="8">
    <location>
        <begin position="25"/>
        <end position="227"/>
    </location>
</feature>
<keyword evidence="5" id="KW-0460">Magnesium</keyword>
<accession>A0ABU4UWF4</accession>
<keyword evidence="6" id="KW-0464">Manganese</keyword>
<evidence type="ECO:0000256" key="1">
    <source>
        <dbReference type="ARBA" id="ARBA00001936"/>
    </source>
</evidence>
<comment type="cofactor">
    <cofactor evidence="2">
        <name>Mg(2+)</name>
        <dbReference type="ChEBI" id="CHEBI:18420"/>
    </cofactor>
</comment>
<proteinExistence type="predicted"/>
<dbReference type="InterPro" id="IPR000086">
    <property type="entry name" value="NUDIX_hydrolase_dom"/>
</dbReference>
<dbReference type="CDD" id="cd18870">
    <property type="entry name" value="NUDIX_AcylCoAdiphos_Nudt19"/>
    <property type="match status" value="1"/>
</dbReference>
<gene>
    <name evidence="9" type="ORF">SK854_17005</name>
</gene>
<evidence type="ECO:0000259" key="8">
    <source>
        <dbReference type="PROSITE" id="PS51462"/>
    </source>
</evidence>
<dbReference type="SUPFAM" id="SSF55811">
    <property type="entry name" value="Nudix"/>
    <property type="match status" value="1"/>
</dbReference>
<sequence length="267" mass="28914">MPDDMTLPGNLVPASPVSQPDQPAAARDAVTVVLLRDGAEGLEAFLLRRVKGMAFAGGMTVFPGGGVDQRDADTSVAWTGPPPQWWGEIFGVDAATARAFVCAAVREMFEESGVLLAGPDATSVVADTSAFAEARQQLVDREISLAQFLAAENLVLRADLLRPWANWVTPYEEPRRYDTRFFVAALPSGQKADGETTEASDAAWQTPAEAVEDAQEGRRMLMPPTWRTLDEVGALGSVEKVMAEERSVEKIIPKLIRDGDVIRVVFQ</sequence>
<dbReference type="EMBL" id="JAXAVU010000008">
    <property type="protein sequence ID" value="MDX8143828.1"/>
    <property type="molecule type" value="Genomic_DNA"/>
</dbReference>
<reference evidence="9 10" key="1">
    <citation type="submission" date="2023-11" db="EMBL/GenBank/DDBJ databases">
        <title>Lentzea sokolovensis, sp. nov., Lentzea kristufkii, sp. nov., and Lentzea miocenensis, sp. nov., rare actinobacteria from Sokolov Coal Basin, Miocene lacustrine sediment, Czech Republic.</title>
        <authorList>
            <person name="Lara A."/>
            <person name="Kotroba L."/>
            <person name="Nouioui I."/>
            <person name="Neumann-Schaal M."/>
            <person name="Mast Y."/>
            <person name="Chronakova A."/>
        </authorList>
    </citation>
    <scope>NUCLEOTIDE SEQUENCE [LARGE SCALE GENOMIC DNA]</scope>
    <source>
        <strain evidence="9 10">BCCO 10_0061</strain>
    </source>
</reference>
<dbReference type="InterPro" id="IPR039121">
    <property type="entry name" value="NUDT19"/>
</dbReference>
<dbReference type="PANTHER" id="PTHR12318">
    <property type="entry name" value="TESTOSTERONE-REGULATED PROTEIN RP2"/>
    <property type="match status" value="1"/>
</dbReference>
<evidence type="ECO:0000256" key="2">
    <source>
        <dbReference type="ARBA" id="ARBA00001946"/>
    </source>
</evidence>
<dbReference type="PROSITE" id="PS51462">
    <property type="entry name" value="NUDIX"/>
    <property type="match status" value="1"/>
</dbReference>
<name>A0ABU4UWF4_9PSEU</name>
<evidence type="ECO:0000313" key="10">
    <source>
        <dbReference type="Proteomes" id="UP001285352"/>
    </source>
</evidence>
<comment type="caution">
    <text evidence="9">The sequence shown here is derived from an EMBL/GenBank/DDBJ whole genome shotgun (WGS) entry which is preliminary data.</text>
</comment>
<keyword evidence="4" id="KW-0378">Hydrolase</keyword>
<evidence type="ECO:0000256" key="6">
    <source>
        <dbReference type="ARBA" id="ARBA00023211"/>
    </source>
</evidence>
<evidence type="ECO:0000256" key="7">
    <source>
        <dbReference type="SAM" id="MobiDB-lite"/>
    </source>
</evidence>
<evidence type="ECO:0000256" key="5">
    <source>
        <dbReference type="ARBA" id="ARBA00022842"/>
    </source>
</evidence>
<dbReference type="PANTHER" id="PTHR12318:SF0">
    <property type="entry name" value="ACYL-COENZYME A DIPHOSPHATASE NUDT19"/>
    <property type="match status" value="1"/>
</dbReference>
<evidence type="ECO:0000313" key="9">
    <source>
        <dbReference type="EMBL" id="MDX8143828.1"/>
    </source>
</evidence>
<keyword evidence="10" id="KW-1185">Reference proteome</keyword>